<dbReference type="PANTHER" id="PTHR10790">
    <property type="entry name" value="TPR-DOMAIN CONTAINING PROTEIN"/>
    <property type="match status" value="1"/>
</dbReference>
<evidence type="ECO:0008006" key="4">
    <source>
        <dbReference type="Google" id="ProtNLM"/>
    </source>
</evidence>
<dbReference type="Pfam" id="PF10060">
    <property type="entry name" value="DUF2298"/>
    <property type="match status" value="1"/>
</dbReference>
<organism evidence="2 3">
    <name type="scientific">Methanospirillum purgamenti</name>
    <dbReference type="NCBI Taxonomy" id="2834276"/>
    <lineage>
        <taxon>Archaea</taxon>
        <taxon>Methanobacteriati</taxon>
        <taxon>Methanobacteriota</taxon>
        <taxon>Stenosarchaea group</taxon>
        <taxon>Methanomicrobia</taxon>
        <taxon>Methanomicrobiales</taxon>
        <taxon>Methanospirillaceae</taxon>
        <taxon>Methanospirillum</taxon>
    </lineage>
</organism>
<feature type="transmembrane region" description="Helical" evidence="1">
    <location>
        <begin position="424"/>
        <end position="450"/>
    </location>
</feature>
<feature type="transmembrane region" description="Helical" evidence="1">
    <location>
        <begin position="253"/>
        <end position="276"/>
    </location>
</feature>
<dbReference type="InterPro" id="IPR018746">
    <property type="entry name" value="DUF2298"/>
</dbReference>
<feature type="transmembrane region" description="Helical" evidence="1">
    <location>
        <begin position="530"/>
        <end position="550"/>
    </location>
</feature>
<feature type="transmembrane region" description="Helical" evidence="1">
    <location>
        <begin position="6"/>
        <end position="28"/>
    </location>
</feature>
<protein>
    <recommendedName>
        <fullName evidence="4">Chlor_Arch_YYY domain-containing protein</fullName>
    </recommendedName>
</protein>
<feature type="transmembrane region" description="Helical" evidence="1">
    <location>
        <begin position="399"/>
        <end position="417"/>
    </location>
</feature>
<evidence type="ECO:0000256" key="1">
    <source>
        <dbReference type="SAM" id="Phobius"/>
    </source>
</evidence>
<feature type="transmembrane region" description="Helical" evidence="1">
    <location>
        <begin position="171"/>
        <end position="190"/>
    </location>
</feature>
<feature type="transmembrane region" description="Helical" evidence="1">
    <location>
        <begin position="62"/>
        <end position="80"/>
    </location>
</feature>
<feature type="transmembrane region" description="Helical" evidence="1">
    <location>
        <begin position="462"/>
        <end position="480"/>
    </location>
</feature>
<feature type="transmembrane region" description="Helical" evidence="1">
    <location>
        <begin position="357"/>
        <end position="379"/>
    </location>
</feature>
<name>A0A8E7B2U5_9EURY</name>
<dbReference type="NCBIfam" id="TIGR03662">
    <property type="entry name" value="Chlor_Arch_YYY"/>
    <property type="match status" value="1"/>
</dbReference>
<dbReference type="AlphaFoldDB" id="A0A8E7B2U5"/>
<proteinExistence type="predicted"/>
<feature type="transmembrane region" description="Helical" evidence="1">
    <location>
        <begin position="288"/>
        <end position="321"/>
    </location>
</feature>
<dbReference type="KEGG" id="mrtj:KHC33_06215"/>
<gene>
    <name evidence="2" type="ORF">KHC33_06215</name>
</gene>
<reference evidence="2 3" key="1">
    <citation type="submission" date="2021-05" db="EMBL/GenBank/DDBJ databases">
        <title>A novel Methanospirillum isolate from a pyrite-forming mixed culture.</title>
        <authorList>
            <person name="Bunk B."/>
            <person name="Sproer C."/>
            <person name="Spring S."/>
            <person name="Pester M."/>
        </authorList>
    </citation>
    <scope>NUCLEOTIDE SEQUENCE [LARGE SCALE GENOMIC DNA]</scope>
    <source>
        <strain evidence="2 3">J.3.6.1-F.2.7.3</strain>
    </source>
</reference>
<evidence type="ECO:0000313" key="2">
    <source>
        <dbReference type="EMBL" id="QVV90086.1"/>
    </source>
</evidence>
<dbReference type="RefSeq" id="WP_214420862.1">
    <property type="nucleotide sequence ID" value="NZ_CP075546.1"/>
</dbReference>
<dbReference type="PANTHER" id="PTHR10790:SF51">
    <property type="entry name" value="TETRATRICOPEPTIDE REPEAT PROTEIN"/>
    <property type="match status" value="1"/>
</dbReference>
<keyword evidence="3" id="KW-1185">Reference proteome</keyword>
<accession>A0A8E7B2U5</accession>
<keyword evidence="1" id="KW-0812">Transmembrane</keyword>
<dbReference type="GeneID" id="65096761"/>
<sequence>MIESSQIVAVISWVLLLIFFHLALYPWIKDYLPEIAVPVSWTGGFILTTLATWYAVLSGLPAGIGIIPVLIICICTCYYKKTGFYCQIPLEWRYYLLFSLVFGAMLIVRAYNPDINGAEKFMDHGFLASILRSPLVPPLDPWFAGGFLNVYYYLGHWMIATPALMAGIPSYILFNLALPTVAALSAINIYGVGHLVLKRTRLLPVLAFFIVNPYFIYLALSGTRSFTLLWDSSRVIENTINEYPLFSFLFGDVHAHVLGILPQTFLVLMVTAALTYWTNSNKSRLTILLFTALGLSIVPAVNSWDVFIWAPMILGTGLWLISKEYHIFYHLTHPKAIILRLLTVIKERDFSQALDPGPVAFFYLLLVPAASLILISPLLFGMQSPGIEGFGFVHAPSTLQQFLLVNGWFFIGFIFSLRTQMMKVPWIIVAIIPFFLTGYISAGLAGLFLVLVLHRRSGPADLLAAGGLAILLFCELIYLVDNMGEVYYRMNTVFKLYIGAWILCGTAAALMVGRECDIYFSVHPGLKSRILQYTVVIMLILCLIIPPVIVSTIHGSHTPTLDGMAWLKGTHQGDAEAITFLRTLPGSHILVEATGDDYQYTSRVSSFTGVPTIIGWQFHEYMWRGDNPKGWYGQRSKDIQTIYEDPDQTIRLMNQYKADLLYVGPVEHEKYAILLPLEGLQELYRNRDVTIYHHTLS</sequence>
<keyword evidence="1" id="KW-1133">Transmembrane helix</keyword>
<feature type="transmembrane region" description="Helical" evidence="1">
    <location>
        <begin position="202"/>
        <end position="220"/>
    </location>
</feature>
<feature type="transmembrane region" description="Helical" evidence="1">
    <location>
        <begin position="35"/>
        <end position="56"/>
    </location>
</feature>
<feature type="transmembrane region" description="Helical" evidence="1">
    <location>
        <begin position="492"/>
        <end position="510"/>
    </location>
</feature>
<feature type="transmembrane region" description="Helical" evidence="1">
    <location>
        <begin position="92"/>
        <end position="111"/>
    </location>
</feature>
<keyword evidence="1" id="KW-0472">Membrane</keyword>
<dbReference type="Proteomes" id="UP000680656">
    <property type="component" value="Chromosome"/>
</dbReference>
<evidence type="ECO:0000313" key="3">
    <source>
        <dbReference type="Proteomes" id="UP000680656"/>
    </source>
</evidence>
<dbReference type="EMBL" id="CP075546">
    <property type="protein sequence ID" value="QVV90086.1"/>
    <property type="molecule type" value="Genomic_DNA"/>
</dbReference>